<proteinExistence type="predicted"/>
<organism evidence="1 2">
    <name type="scientific">Cymbomonas tetramitiformis</name>
    <dbReference type="NCBI Taxonomy" id="36881"/>
    <lineage>
        <taxon>Eukaryota</taxon>
        <taxon>Viridiplantae</taxon>
        <taxon>Chlorophyta</taxon>
        <taxon>Pyramimonadophyceae</taxon>
        <taxon>Pyramimonadales</taxon>
        <taxon>Pyramimonadaceae</taxon>
        <taxon>Cymbomonas</taxon>
    </lineage>
</organism>
<accession>A0AAE0GF41</accession>
<evidence type="ECO:0000313" key="1">
    <source>
        <dbReference type="EMBL" id="KAK3276954.1"/>
    </source>
</evidence>
<evidence type="ECO:0000313" key="2">
    <source>
        <dbReference type="Proteomes" id="UP001190700"/>
    </source>
</evidence>
<dbReference type="AlphaFoldDB" id="A0AAE0GF41"/>
<gene>
    <name evidence="1" type="ORF">CYMTET_15007</name>
</gene>
<sequence>MGIFAERPRITRPSELISGITNSSLVDRFARLLEMDDPSRSSECLISWQMYYRTNAVKTATNAANLVEQGAS</sequence>
<comment type="caution">
    <text evidence="1">The sequence shown here is derived from an EMBL/GenBank/DDBJ whole genome shotgun (WGS) entry which is preliminary data.</text>
</comment>
<protein>
    <submittedName>
        <fullName evidence="1">Uncharacterized protein</fullName>
    </submittedName>
</protein>
<dbReference type="EMBL" id="LGRX02006306">
    <property type="protein sequence ID" value="KAK3276954.1"/>
    <property type="molecule type" value="Genomic_DNA"/>
</dbReference>
<dbReference type="Proteomes" id="UP001190700">
    <property type="component" value="Unassembled WGS sequence"/>
</dbReference>
<name>A0AAE0GF41_9CHLO</name>
<keyword evidence="2" id="KW-1185">Reference proteome</keyword>
<reference evidence="1 2" key="1">
    <citation type="journal article" date="2015" name="Genome Biol. Evol.">
        <title>Comparative Genomics of a Bacterivorous Green Alga Reveals Evolutionary Causalities and Consequences of Phago-Mixotrophic Mode of Nutrition.</title>
        <authorList>
            <person name="Burns J.A."/>
            <person name="Paasch A."/>
            <person name="Narechania A."/>
            <person name="Kim E."/>
        </authorList>
    </citation>
    <scope>NUCLEOTIDE SEQUENCE [LARGE SCALE GENOMIC DNA]</scope>
    <source>
        <strain evidence="1 2">PLY_AMNH</strain>
    </source>
</reference>